<sequence>VTHGGRSILQFLDLTVTEALDVFHDDRDAVRRLTPLVDVGLGYLRLGQSTSTLSGGEAQRLKLASLLAEGQPKETRSMDPTGGRRVFLFDEPTSGLHPQDIQKLLVALRGLLAIGHAVVVVEHQLDFIASCDWIVDLGPGGGAEGGRLLYSGLLEGIVDVPESITGRLLDSTLSDPQPTSSCPSPRGSPSHGV</sequence>
<name>A0A956SGE8_UNCEI</name>
<evidence type="ECO:0000256" key="9">
    <source>
        <dbReference type="ARBA" id="ARBA00023125"/>
    </source>
</evidence>
<dbReference type="Gene3D" id="3.40.50.300">
    <property type="entry name" value="P-loop containing nucleotide triphosphate hydrolases"/>
    <property type="match status" value="1"/>
</dbReference>
<evidence type="ECO:0000256" key="3">
    <source>
        <dbReference type="ARBA" id="ARBA00022737"/>
    </source>
</evidence>
<evidence type="ECO:0000256" key="6">
    <source>
        <dbReference type="ARBA" id="ARBA00022769"/>
    </source>
</evidence>
<evidence type="ECO:0000256" key="1">
    <source>
        <dbReference type="ARBA" id="ARBA00004496"/>
    </source>
</evidence>
<evidence type="ECO:0000256" key="8">
    <source>
        <dbReference type="ARBA" id="ARBA00022881"/>
    </source>
</evidence>
<dbReference type="GO" id="GO:0005737">
    <property type="term" value="C:cytoplasm"/>
    <property type="evidence" value="ECO:0007669"/>
    <property type="project" value="UniProtKB-SubCell"/>
</dbReference>
<evidence type="ECO:0000256" key="4">
    <source>
        <dbReference type="ARBA" id="ARBA00022741"/>
    </source>
</evidence>
<comment type="similarity">
    <text evidence="11">Belongs to the ABC transporter superfamily. UvrA family.</text>
</comment>
<dbReference type="GO" id="GO:0004518">
    <property type="term" value="F:nuclease activity"/>
    <property type="evidence" value="ECO:0007669"/>
    <property type="project" value="UniProtKB-KW"/>
</dbReference>
<dbReference type="SUPFAM" id="SSF52540">
    <property type="entry name" value="P-loop containing nucleoside triphosphate hydrolases"/>
    <property type="match status" value="1"/>
</dbReference>
<dbReference type="GO" id="GO:0005524">
    <property type="term" value="F:ATP binding"/>
    <property type="evidence" value="ECO:0007669"/>
    <property type="project" value="UniProtKB-KW"/>
</dbReference>
<keyword evidence="3" id="KW-0677">Repeat</keyword>
<dbReference type="Gene3D" id="1.20.1580.10">
    <property type="entry name" value="ABC transporter ATPase like domain"/>
    <property type="match status" value="1"/>
</dbReference>
<proteinExistence type="inferred from homology"/>
<keyword evidence="8" id="KW-0267">Excision nuclease</keyword>
<keyword evidence="10" id="KW-0234">DNA repair</keyword>
<evidence type="ECO:0000256" key="14">
    <source>
        <dbReference type="SAM" id="MobiDB-lite"/>
    </source>
</evidence>
<keyword evidence="5" id="KW-0227">DNA damage</keyword>
<feature type="region of interest" description="Disordered" evidence="14">
    <location>
        <begin position="169"/>
        <end position="193"/>
    </location>
</feature>
<dbReference type="AlphaFoldDB" id="A0A956SGE8"/>
<evidence type="ECO:0000313" key="16">
    <source>
        <dbReference type="Proteomes" id="UP000739538"/>
    </source>
</evidence>
<evidence type="ECO:0000313" key="15">
    <source>
        <dbReference type="EMBL" id="MCA9759680.1"/>
    </source>
</evidence>
<keyword evidence="7" id="KW-0067">ATP-binding</keyword>
<evidence type="ECO:0000256" key="5">
    <source>
        <dbReference type="ARBA" id="ARBA00022763"/>
    </source>
</evidence>
<evidence type="ECO:0000256" key="13">
    <source>
        <dbReference type="ARBA" id="ARBA00042156"/>
    </source>
</evidence>
<feature type="compositionally biased region" description="Polar residues" evidence="14">
    <location>
        <begin position="171"/>
        <end position="183"/>
    </location>
</feature>
<evidence type="ECO:0000256" key="11">
    <source>
        <dbReference type="ARBA" id="ARBA00038000"/>
    </source>
</evidence>
<gene>
    <name evidence="15" type="ORF">KDA27_28040</name>
</gene>
<keyword evidence="2" id="KW-0963">Cytoplasm</keyword>
<keyword evidence="9" id="KW-0238">DNA-binding</keyword>
<reference evidence="15" key="2">
    <citation type="journal article" date="2021" name="Microbiome">
        <title>Successional dynamics and alternative stable states in a saline activated sludge microbial community over 9 years.</title>
        <authorList>
            <person name="Wang Y."/>
            <person name="Ye J."/>
            <person name="Ju F."/>
            <person name="Liu L."/>
            <person name="Boyd J.A."/>
            <person name="Deng Y."/>
            <person name="Parks D.H."/>
            <person name="Jiang X."/>
            <person name="Yin X."/>
            <person name="Woodcroft B.J."/>
            <person name="Tyson G.W."/>
            <person name="Hugenholtz P."/>
            <person name="Polz M.F."/>
            <person name="Zhang T."/>
        </authorList>
    </citation>
    <scope>NUCLEOTIDE SEQUENCE</scope>
    <source>
        <strain evidence="15">HKST-UBA02</strain>
    </source>
</reference>
<comment type="subcellular location">
    <subcellularLocation>
        <location evidence="1">Cytoplasm</location>
    </subcellularLocation>
</comment>
<evidence type="ECO:0000256" key="2">
    <source>
        <dbReference type="ARBA" id="ARBA00022490"/>
    </source>
</evidence>
<evidence type="ECO:0000256" key="7">
    <source>
        <dbReference type="ARBA" id="ARBA00022840"/>
    </source>
</evidence>
<keyword evidence="6" id="KW-0228">DNA excision</keyword>
<dbReference type="PANTHER" id="PTHR43152:SF3">
    <property type="entry name" value="UVRABC SYSTEM PROTEIN A"/>
    <property type="match status" value="1"/>
</dbReference>
<feature type="non-terminal residue" evidence="15">
    <location>
        <position position="1"/>
    </location>
</feature>
<evidence type="ECO:0000256" key="12">
    <source>
        <dbReference type="ARBA" id="ARBA00039316"/>
    </source>
</evidence>
<dbReference type="InterPro" id="IPR027417">
    <property type="entry name" value="P-loop_NTPase"/>
</dbReference>
<accession>A0A956SGE8</accession>
<comment type="caution">
    <text evidence="15">The sequence shown here is derived from an EMBL/GenBank/DDBJ whole genome shotgun (WGS) entry which is preliminary data.</text>
</comment>
<reference evidence="15" key="1">
    <citation type="submission" date="2020-04" db="EMBL/GenBank/DDBJ databases">
        <authorList>
            <person name="Zhang T."/>
        </authorList>
    </citation>
    <scope>NUCLEOTIDE SEQUENCE</scope>
    <source>
        <strain evidence="15">HKST-UBA02</strain>
    </source>
</reference>
<dbReference type="GO" id="GO:0003677">
    <property type="term" value="F:DNA binding"/>
    <property type="evidence" value="ECO:0007669"/>
    <property type="project" value="UniProtKB-KW"/>
</dbReference>
<dbReference type="PANTHER" id="PTHR43152">
    <property type="entry name" value="UVRABC SYSTEM PROTEIN A"/>
    <property type="match status" value="1"/>
</dbReference>
<organism evidence="15 16">
    <name type="scientific">Eiseniibacteriota bacterium</name>
    <dbReference type="NCBI Taxonomy" id="2212470"/>
    <lineage>
        <taxon>Bacteria</taxon>
        <taxon>Candidatus Eiseniibacteriota</taxon>
    </lineage>
</organism>
<evidence type="ECO:0000256" key="10">
    <source>
        <dbReference type="ARBA" id="ARBA00023204"/>
    </source>
</evidence>
<dbReference type="GO" id="GO:0006281">
    <property type="term" value="P:DNA repair"/>
    <property type="evidence" value="ECO:0007669"/>
    <property type="project" value="UniProtKB-KW"/>
</dbReference>
<keyword evidence="4" id="KW-0547">Nucleotide-binding</keyword>
<dbReference type="Proteomes" id="UP000739538">
    <property type="component" value="Unassembled WGS sequence"/>
</dbReference>
<protein>
    <recommendedName>
        <fullName evidence="12">UvrABC system protein A</fullName>
    </recommendedName>
    <alternativeName>
        <fullName evidence="13">Excinuclease ABC subunit A</fullName>
    </alternativeName>
</protein>
<dbReference type="EMBL" id="JAGQHS010000438">
    <property type="protein sequence ID" value="MCA9759680.1"/>
    <property type="molecule type" value="Genomic_DNA"/>
</dbReference>